<keyword evidence="5 7" id="KW-0560">Oxidoreductase</keyword>
<dbReference type="Gene3D" id="3.40.50.720">
    <property type="entry name" value="NAD(P)-binding Rossmann-like Domain"/>
    <property type="match status" value="1"/>
</dbReference>
<comment type="similarity">
    <text evidence="2 7">Belongs to the glucose-6-phosphate dehydrogenase family.</text>
</comment>
<gene>
    <name evidence="7" type="primary">zwf</name>
    <name evidence="10" type="ORF">WG68_04310</name>
</gene>
<evidence type="ECO:0000256" key="7">
    <source>
        <dbReference type="HAMAP-Rule" id="MF_00966"/>
    </source>
</evidence>
<feature type="binding site" evidence="7">
    <location>
        <position position="348"/>
    </location>
    <ligand>
        <name>substrate</name>
    </ligand>
</feature>
<dbReference type="InterPro" id="IPR036291">
    <property type="entry name" value="NAD(P)-bd_dom_sf"/>
</dbReference>
<evidence type="ECO:0000256" key="2">
    <source>
        <dbReference type="ARBA" id="ARBA00009975"/>
    </source>
</evidence>
<dbReference type="PROSITE" id="PS00069">
    <property type="entry name" value="G6P_DEHYDROGENASE"/>
    <property type="match status" value="1"/>
</dbReference>
<comment type="caution">
    <text evidence="10">The sequence shown here is derived from an EMBL/GenBank/DDBJ whole genome shotgun (WGS) entry which is preliminary data.</text>
</comment>
<feature type="binding site" evidence="7">
    <location>
        <position position="53"/>
    </location>
    <ligand>
        <name>NADP(+)</name>
        <dbReference type="ChEBI" id="CHEBI:58349"/>
    </ligand>
</feature>
<evidence type="ECO:0000313" key="11">
    <source>
        <dbReference type="Proteomes" id="UP000034228"/>
    </source>
</evidence>
<organism evidence="10 11">
    <name type="scientific">Arsukibacterium ikkense</name>
    <dbReference type="NCBI Taxonomy" id="336831"/>
    <lineage>
        <taxon>Bacteria</taxon>
        <taxon>Pseudomonadati</taxon>
        <taxon>Pseudomonadota</taxon>
        <taxon>Gammaproteobacteria</taxon>
        <taxon>Chromatiales</taxon>
        <taxon>Chromatiaceae</taxon>
        <taxon>Arsukibacterium</taxon>
    </lineage>
</organism>
<keyword evidence="6 7" id="KW-0119">Carbohydrate metabolism</keyword>
<dbReference type="PANTHER" id="PTHR23429">
    <property type="entry name" value="GLUCOSE-6-PHOSPHATE 1-DEHYDROGENASE G6PD"/>
    <property type="match status" value="1"/>
</dbReference>
<feature type="binding site" evidence="7">
    <location>
        <position position="181"/>
    </location>
    <ligand>
        <name>substrate</name>
    </ligand>
</feature>
<evidence type="ECO:0000256" key="3">
    <source>
        <dbReference type="ARBA" id="ARBA00022526"/>
    </source>
</evidence>
<evidence type="ECO:0000256" key="4">
    <source>
        <dbReference type="ARBA" id="ARBA00022857"/>
    </source>
</evidence>
<dbReference type="Pfam" id="PF00479">
    <property type="entry name" value="G6PD_N"/>
    <property type="match status" value="1"/>
</dbReference>
<dbReference type="InterPro" id="IPR022674">
    <property type="entry name" value="G6P_DH_NAD-bd"/>
</dbReference>
<dbReference type="PRINTS" id="PR00079">
    <property type="entry name" value="G6PDHDRGNASE"/>
</dbReference>
<dbReference type="InterPro" id="IPR001282">
    <property type="entry name" value="G6P_DH"/>
</dbReference>
<feature type="binding site" evidence="7">
    <location>
        <position position="151"/>
    </location>
    <ligand>
        <name>NADP(+)</name>
        <dbReference type="ChEBI" id="CHEBI:58349"/>
    </ligand>
</feature>
<dbReference type="HAMAP" id="MF_00966">
    <property type="entry name" value="G6PD"/>
    <property type="match status" value="1"/>
</dbReference>
<dbReference type="GO" id="GO:0004345">
    <property type="term" value="F:glucose-6-phosphate dehydrogenase activity"/>
    <property type="evidence" value="ECO:0007669"/>
    <property type="project" value="UniProtKB-UniRule"/>
</dbReference>
<dbReference type="Pfam" id="PF02781">
    <property type="entry name" value="G6PD_C"/>
    <property type="match status" value="1"/>
</dbReference>
<dbReference type="SUPFAM" id="SSF55347">
    <property type="entry name" value="Glyceraldehyde-3-phosphate dehydrogenase-like, C-terminal domain"/>
    <property type="match status" value="1"/>
</dbReference>
<sequence length="493" mass="55701">MTTTAHNAQNNACDLILFGTKGDLARRKLLPALYQLEKAGLLAADSRIIGVARDAMDNNSYLEMVKTNLNTFLKKETLDEAVWQQLAAKLLYVQLDLTKITDYKKLGKLIDPGKRTPVSYFATPPALFGDLCKGLAAAGLAAEPSRVVLEKPIGHNLASSIVINDQVAEFFKECQIYRIDHYLGKETVLNLLALRFANAIFASNWDHNAIDHVQITVAEEVGVEGRWSYYDDAGQMRDMVQNHLLQVLSLIAMEPPARLDADSIRDEKLKVLKALRRIDSSNVQEKTVRGQYASGFVAGKQVPGYLEEEGARIGSKTETFVAIKVDIDNWRWAGVPFYLRTGKRMPKKHSEVVICFKPQPHNIFHETYNELPANKLIIRLQPDEGVEVQVMNKIPGLGEHMRLQQSKLDLSFDETFKAQRIADAYERLLLEAMLGNQYLFVRRDEVEQAWQWVDGILNAWKNNNEPAKTYQAGTWGPVASISMLARDERNWDE</sequence>
<name>A0A0M2VA79_9GAMM</name>
<keyword evidence="4 7" id="KW-0521">NADP</keyword>
<dbReference type="OrthoDB" id="9802739at2"/>
<dbReference type="InterPro" id="IPR022675">
    <property type="entry name" value="G6P_DH_C"/>
</dbReference>
<dbReference type="PIRSF" id="PIRSF000110">
    <property type="entry name" value="G6PD"/>
    <property type="match status" value="1"/>
</dbReference>
<dbReference type="InterPro" id="IPR019796">
    <property type="entry name" value="G6P_DH_AS"/>
</dbReference>
<proteinExistence type="inferred from homology"/>
<evidence type="ECO:0000259" key="9">
    <source>
        <dbReference type="Pfam" id="PF02781"/>
    </source>
</evidence>
<feature type="domain" description="Glucose-6-phosphate dehydrogenase NAD-binding" evidence="8">
    <location>
        <begin position="16"/>
        <end position="190"/>
    </location>
</feature>
<feature type="domain" description="Glucose-6-phosphate dehydrogenase C-terminal" evidence="9">
    <location>
        <begin position="192"/>
        <end position="491"/>
    </location>
</feature>
<dbReference type="GO" id="GO:0005829">
    <property type="term" value="C:cytosol"/>
    <property type="evidence" value="ECO:0007669"/>
    <property type="project" value="TreeGrafter"/>
</dbReference>
<dbReference type="PATRIC" id="fig|336831.14.peg.3177"/>
<dbReference type="FunFam" id="3.30.360.10:FF:000011">
    <property type="entry name" value="Glucose-6-phosphate 1-dehydrogenase"/>
    <property type="match status" value="1"/>
</dbReference>
<keyword evidence="3 7" id="KW-0313">Glucose metabolism</keyword>
<evidence type="ECO:0000256" key="5">
    <source>
        <dbReference type="ARBA" id="ARBA00023002"/>
    </source>
</evidence>
<dbReference type="SUPFAM" id="SSF51735">
    <property type="entry name" value="NAD(P)-binding Rossmann-fold domains"/>
    <property type="match status" value="1"/>
</dbReference>
<evidence type="ECO:0000259" key="8">
    <source>
        <dbReference type="Pfam" id="PF00479"/>
    </source>
</evidence>
<feature type="binding site" evidence="7">
    <location>
        <begin position="96"/>
        <end position="97"/>
    </location>
    <ligand>
        <name>NADP(+)</name>
        <dbReference type="ChEBI" id="CHEBI:58349"/>
    </ligand>
</feature>
<dbReference type="NCBIfam" id="TIGR00871">
    <property type="entry name" value="zwf"/>
    <property type="match status" value="1"/>
</dbReference>
<accession>A0A0M2VA79</accession>
<dbReference type="RefSeq" id="WP_046556428.1">
    <property type="nucleotide sequence ID" value="NZ_LAHO01000003.1"/>
</dbReference>
<reference evidence="10 11" key="1">
    <citation type="submission" date="2015-03" db="EMBL/GenBank/DDBJ databases">
        <title>Draft genome sequences of two protease-producing strains of Arsukibacterium isolated from two cold and alkaline environments.</title>
        <authorList>
            <person name="Lylloff J.E."/>
            <person name="Skov L.B."/>
            <person name="Jepsen M."/>
            <person name="Hallin P.F."/>
            <person name="Sorensen S.J."/>
            <person name="Stougaard P."/>
            <person name="Glaring M.A."/>
        </authorList>
    </citation>
    <scope>NUCLEOTIDE SEQUENCE [LARGE SCALE GENOMIC DNA]</scope>
    <source>
        <strain evidence="10 11">GCM72</strain>
    </source>
</reference>
<comment type="catalytic activity">
    <reaction evidence="7">
        <text>D-glucose 6-phosphate + NADP(+) = 6-phospho-D-glucono-1,5-lactone + NADPH + H(+)</text>
        <dbReference type="Rhea" id="RHEA:15841"/>
        <dbReference type="ChEBI" id="CHEBI:15378"/>
        <dbReference type="ChEBI" id="CHEBI:57783"/>
        <dbReference type="ChEBI" id="CHEBI:57955"/>
        <dbReference type="ChEBI" id="CHEBI:58349"/>
        <dbReference type="ChEBI" id="CHEBI:61548"/>
        <dbReference type="EC" id="1.1.1.49"/>
    </reaction>
</comment>
<dbReference type="UniPathway" id="UPA00115">
    <property type="reaction ID" value="UER00408"/>
</dbReference>
<feature type="active site" description="Proton acceptor" evidence="7">
    <location>
        <position position="243"/>
    </location>
</feature>
<dbReference type="EMBL" id="LAHO01000003">
    <property type="protein sequence ID" value="KKO46540.1"/>
    <property type="molecule type" value="Genomic_DNA"/>
</dbReference>
<dbReference type="STRING" id="336831.WG68_04310"/>
<evidence type="ECO:0000256" key="1">
    <source>
        <dbReference type="ARBA" id="ARBA00004937"/>
    </source>
</evidence>
<feature type="binding site" evidence="7">
    <location>
        <position position="238"/>
    </location>
    <ligand>
        <name>substrate</name>
    </ligand>
</feature>
<comment type="caution">
    <text evidence="7">Lacks conserved residue(s) required for the propagation of feature annotation.</text>
</comment>
<dbReference type="GO" id="GO:0006006">
    <property type="term" value="P:glucose metabolic process"/>
    <property type="evidence" value="ECO:0007669"/>
    <property type="project" value="UniProtKB-KW"/>
</dbReference>
<keyword evidence="11" id="KW-1185">Reference proteome</keyword>
<dbReference type="Proteomes" id="UP000034228">
    <property type="component" value="Unassembled WGS sequence"/>
</dbReference>
<feature type="binding site" evidence="7">
    <location>
        <position position="185"/>
    </location>
    <ligand>
        <name>substrate</name>
    </ligand>
</feature>
<protein>
    <recommendedName>
        <fullName evidence="7">Glucose-6-phosphate 1-dehydrogenase</fullName>
        <shortName evidence="7">G6PD</shortName>
        <ecNumber evidence="7">1.1.1.49</ecNumber>
    </recommendedName>
</protein>
<dbReference type="PANTHER" id="PTHR23429:SF0">
    <property type="entry name" value="GLUCOSE-6-PHOSPHATE 1-DEHYDROGENASE"/>
    <property type="match status" value="1"/>
</dbReference>
<dbReference type="AlphaFoldDB" id="A0A0M2VA79"/>
<comment type="function">
    <text evidence="7">Catalyzes the oxidation of glucose 6-phosphate to 6-phosphogluconolactone.</text>
</comment>
<dbReference type="NCBIfam" id="NF009492">
    <property type="entry name" value="PRK12853.1-3"/>
    <property type="match status" value="1"/>
</dbReference>
<dbReference type="Gene3D" id="3.30.360.10">
    <property type="entry name" value="Dihydrodipicolinate Reductase, domain 2"/>
    <property type="match status" value="1"/>
</dbReference>
<comment type="pathway">
    <text evidence="1 7">Carbohydrate degradation; pentose phosphate pathway; D-ribulose 5-phosphate from D-glucose 6-phosphate (oxidative stage): step 1/3.</text>
</comment>
<feature type="binding site" evidence="7">
    <location>
        <position position="343"/>
    </location>
    <ligand>
        <name>substrate</name>
    </ligand>
</feature>
<dbReference type="EC" id="1.1.1.49" evidence="7"/>
<evidence type="ECO:0000313" key="10">
    <source>
        <dbReference type="EMBL" id="KKO46540.1"/>
    </source>
</evidence>
<dbReference type="GO" id="GO:0009051">
    <property type="term" value="P:pentose-phosphate shunt, oxidative branch"/>
    <property type="evidence" value="ECO:0007669"/>
    <property type="project" value="TreeGrafter"/>
</dbReference>
<dbReference type="GO" id="GO:0050661">
    <property type="term" value="F:NADP binding"/>
    <property type="evidence" value="ECO:0007669"/>
    <property type="project" value="UniProtKB-UniRule"/>
</dbReference>
<evidence type="ECO:0000256" key="6">
    <source>
        <dbReference type="ARBA" id="ARBA00023277"/>
    </source>
</evidence>
<feature type="binding site" evidence="7">
    <location>
        <position position="219"/>
    </location>
    <ligand>
        <name>substrate</name>
    </ligand>
</feature>